<evidence type="ECO:0000313" key="2">
    <source>
        <dbReference type="EMBL" id="SEM81195.1"/>
    </source>
</evidence>
<feature type="domain" description="Metallo-beta-lactamase" evidence="1">
    <location>
        <begin position="24"/>
        <end position="237"/>
    </location>
</feature>
<dbReference type="SMART" id="SM00849">
    <property type="entry name" value="Lactamase_B"/>
    <property type="match status" value="1"/>
</dbReference>
<protein>
    <submittedName>
        <fullName evidence="2">Glyoxylase, beta-lactamase superfamily II</fullName>
    </submittedName>
</protein>
<organism evidence="2 3">
    <name type="scientific">Mesobacillus persicus</name>
    <dbReference type="NCBI Taxonomy" id="930146"/>
    <lineage>
        <taxon>Bacteria</taxon>
        <taxon>Bacillati</taxon>
        <taxon>Bacillota</taxon>
        <taxon>Bacilli</taxon>
        <taxon>Bacillales</taxon>
        <taxon>Bacillaceae</taxon>
        <taxon>Mesobacillus</taxon>
    </lineage>
</organism>
<name>A0A1H8BEA6_9BACI</name>
<dbReference type="RefSeq" id="WP_090744306.1">
    <property type="nucleotide sequence ID" value="NZ_FOBW01000006.1"/>
</dbReference>
<dbReference type="Gene3D" id="3.60.15.10">
    <property type="entry name" value="Ribonuclease Z/Hydroxyacylglutathione hydrolase-like"/>
    <property type="match status" value="1"/>
</dbReference>
<dbReference type="OrthoDB" id="9761531at2"/>
<proteinExistence type="predicted"/>
<dbReference type="InterPro" id="IPR050662">
    <property type="entry name" value="Sec-metab_biosynth-thioest"/>
</dbReference>
<sequence length="330" mass="38023">MNVFSKEGCQVFPIIVPAEYGLKTINFFLVKTKKSLSLIDAGIDSQECWDALLQTLQDNQLKLEDLTEIILTHHHYDHVGLVNKIVAQHPVPVYASPLSIPRLKRDSNYMEKRVKFYEQLYQEMGCGELGDKQVNYLKKAVIKNKHQALQTDINEITGSKLLHFHIIEIPGHAPDQIALWDEDRQWLFPGDLLLEHISSNAFVEPDDTGKRLYTLIQQRNSLETCYSLDPEIVFPGHGSMIEESSKLIEKRIERIEAKADRFLQLIQSGISTAHQLAETYYKNTYYEQFPLVISEIVSHLDYLEAQGRITKDNNQGVWHYSVNKQEEALK</sequence>
<evidence type="ECO:0000259" key="1">
    <source>
        <dbReference type="SMART" id="SM00849"/>
    </source>
</evidence>
<reference evidence="3" key="1">
    <citation type="submission" date="2016-10" db="EMBL/GenBank/DDBJ databases">
        <authorList>
            <person name="Varghese N."/>
            <person name="Submissions S."/>
        </authorList>
    </citation>
    <scope>NUCLEOTIDE SEQUENCE [LARGE SCALE GENOMIC DNA]</scope>
    <source>
        <strain evidence="3">B48,IBRC-M 10115,DSM 25386,CECT 8001</strain>
    </source>
</reference>
<gene>
    <name evidence="2" type="ORF">SAMN05192533_10610</name>
</gene>
<evidence type="ECO:0000313" key="3">
    <source>
        <dbReference type="Proteomes" id="UP000198553"/>
    </source>
</evidence>
<dbReference type="InterPro" id="IPR001279">
    <property type="entry name" value="Metallo-B-lactamas"/>
</dbReference>
<dbReference type="STRING" id="930146.SAMN05192533_10610"/>
<dbReference type="InterPro" id="IPR036866">
    <property type="entry name" value="RibonucZ/Hydroxyglut_hydro"/>
</dbReference>
<accession>A0A1H8BEA6</accession>
<dbReference type="AlphaFoldDB" id="A0A1H8BEA6"/>
<dbReference type="Proteomes" id="UP000198553">
    <property type="component" value="Unassembled WGS sequence"/>
</dbReference>
<dbReference type="SUPFAM" id="SSF56281">
    <property type="entry name" value="Metallo-hydrolase/oxidoreductase"/>
    <property type="match status" value="1"/>
</dbReference>
<dbReference type="Pfam" id="PF00753">
    <property type="entry name" value="Lactamase_B"/>
    <property type="match status" value="1"/>
</dbReference>
<dbReference type="PANTHER" id="PTHR23131">
    <property type="entry name" value="ENDORIBONUCLEASE LACTB2"/>
    <property type="match status" value="1"/>
</dbReference>
<dbReference type="EMBL" id="FOBW01000006">
    <property type="protein sequence ID" value="SEM81195.1"/>
    <property type="molecule type" value="Genomic_DNA"/>
</dbReference>
<keyword evidence="3" id="KW-1185">Reference proteome</keyword>